<feature type="non-terminal residue" evidence="1">
    <location>
        <position position="113"/>
    </location>
</feature>
<dbReference type="EMBL" id="AJWY01008123">
    <property type="protein sequence ID" value="EKC62091.1"/>
    <property type="molecule type" value="Genomic_DNA"/>
</dbReference>
<comment type="caution">
    <text evidence="1">The sequence shown here is derived from an EMBL/GenBank/DDBJ whole genome shotgun (WGS) entry which is preliminary data.</text>
</comment>
<protein>
    <submittedName>
        <fullName evidence="1">4Fe-4S binding domain protein</fullName>
    </submittedName>
</protein>
<dbReference type="AlphaFoldDB" id="K1TRY1"/>
<gene>
    <name evidence="1" type="ORF">LEA_12023</name>
</gene>
<proteinExistence type="predicted"/>
<reference evidence="1" key="1">
    <citation type="journal article" date="2013" name="Environ. Microbiol.">
        <title>Microbiota from the distal guts of lean and obese adolescents exhibit partial functional redundancy besides clear differences in community structure.</title>
        <authorList>
            <person name="Ferrer M."/>
            <person name="Ruiz A."/>
            <person name="Lanza F."/>
            <person name="Haange S.B."/>
            <person name="Oberbach A."/>
            <person name="Till H."/>
            <person name="Bargiela R."/>
            <person name="Campoy C."/>
            <person name="Segura M.T."/>
            <person name="Richter M."/>
            <person name="von Bergen M."/>
            <person name="Seifert J."/>
            <person name="Suarez A."/>
        </authorList>
    </citation>
    <scope>NUCLEOTIDE SEQUENCE</scope>
</reference>
<name>K1TRY1_9ZZZZ</name>
<organism evidence="1">
    <name type="scientific">human gut metagenome</name>
    <dbReference type="NCBI Taxonomy" id="408170"/>
    <lineage>
        <taxon>unclassified sequences</taxon>
        <taxon>metagenomes</taxon>
        <taxon>organismal metagenomes</taxon>
    </lineage>
</organism>
<accession>K1TRY1</accession>
<sequence>MERTCGTIRRVAWRSKCREAAEAVETLARGLRPVQTASWSDSYRMTLVGDRATLSGRAADSRLFYDLFLGDYCLGRACYERCPYRGFRSAADLRLGDLWEAASYGEREGVSTL</sequence>
<evidence type="ECO:0000313" key="1">
    <source>
        <dbReference type="EMBL" id="EKC62091.1"/>
    </source>
</evidence>